<dbReference type="STRING" id="314230.DSM3645_28642"/>
<dbReference type="HOGENOM" id="CLU_3380756_0_0_0"/>
<sequence length="33" mass="3622">MRSIRLSPRYVDSAEADRVLSPDSANRKADSSA</sequence>
<gene>
    <name evidence="1" type="ORF">DSM3645_28642</name>
</gene>
<evidence type="ECO:0000313" key="2">
    <source>
        <dbReference type="Proteomes" id="UP000004358"/>
    </source>
</evidence>
<protein>
    <submittedName>
        <fullName evidence="1">Uncharacterized protein</fullName>
    </submittedName>
</protein>
<dbReference type="EMBL" id="AANZ01000004">
    <property type="protein sequence ID" value="EAQ81628.1"/>
    <property type="molecule type" value="Genomic_DNA"/>
</dbReference>
<reference evidence="1 2" key="1">
    <citation type="submission" date="2006-02" db="EMBL/GenBank/DDBJ databases">
        <authorList>
            <person name="Amann R."/>
            <person name="Ferriera S."/>
            <person name="Johnson J."/>
            <person name="Kravitz S."/>
            <person name="Halpern A."/>
            <person name="Remington K."/>
            <person name="Beeson K."/>
            <person name="Tran B."/>
            <person name="Rogers Y.-H."/>
            <person name="Friedman R."/>
            <person name="Venter J.C."/>
        </authorList>
    </citation>
    <scope>NUCLEOTIDE SEQUENCE [LARGE SCALE GENOMIC DNA]</scope>
    <source>
        <strain evidence="1 2">DSM 3645</strain>
    </source>
</reference>
<comment type="caution">
    <text evidence="1">The sequence shown here is derived from an EMBL/GenBank/DDBJ whole genome shotgun (WGS) entry which is preliminary data.</text>
</comment>
<name>A3ZPF0_9BACT</name>
<dbReference type="AlphaFoldDB" id="A3ZPF0"/>
<organism evidence="1 2">
    <name type="scientific">Blastopirellula marina DSM 3645</name>
    <dbReference type="NCBI Taxonomy" id="314230"/>
    <lineage>
        <taxon>Bacteria</taxon>
        <taxon>Pseudomonadati</taxon>
        <taxon>Planctomycetota</taxon>
        <taxon>Planctomycetia</taxon>
        <taxon>Pirellulales</taxon>
        <taxon>Pirellulaceae</taxon>
        <taxon>Blastopirellula</taxon>
    </lineage>
</organism>
<evidence type="ECO:0000313" key="1">
    <source>
        <dbReference type="EMBL" id="EAQ81628.1"/>
    </source>
</evidence>
<accession>A3ZPF0</accession>
<dbReference type="Proteomes" id="UP000004358">
    <property type="component" value="Unassembled WGS sequence"/>
</dbReference>
<proteinExistence type="predicted"/>